<dbReference type="RefSeq" id="WP_072866835.1">
    <property type="nucleotide sequence ID" value="NZ_FQZM01000003.1"/>
</dbReference>
<dbReference type="EMBL" id="FQZM01000003">
    <property type="protein sequence ID" value="SHI35505.1"/>
    <property type="molecule type" value="Genomic_DNA"/>
</dbReference>
<dbReference type="InterPro" id="IPR003583">
    <property type="entry name" value="Hlx-hairpin-Hlx_DNA-bd_motif"/>
</dbReference>
<dbReference type="PANTHER" id="PTHR21180">
    <property type="entry name" value="ENDONUCLEASE/EXONUCLEASE/PHOSPHATASE FAMILY DOMAIN-CONTAINING PROTEIN 1"/>
    <property type="match status" value="1"/>
</dbReference>
<dbReference type="SMART" id="SM00278">
    <property type="entry name" value="HhH1"/>
    <property type="match status" value="2"/>
</dbReference>
<dbReference type="STRING" id="1121432.SAMN02745219_00136"/>
<evidence type="ECO:0000313" key="2">
    <source>
        <dbReference type="EMBL" id="SHI35505.1"/>
    </source>
</evidence>
<feature type="domain" description="Helix-hairpin-helix DNA-binding motif class 1" evidence="1">
    <location>
        <begin position="165"/>
        <end position="184"/>
    </location>
</feature>
<dbReference type="AlphaFoldDB" id="A0A1M6AGC1"/>
<dbReference type="Gene3D" id="1.10.150.280">
    <property type="entry name" value="AF1531-like domain"/>
    <property type="match status" value="1"/>
</dbReference>
<proteinExistence type="predicted"/>
<dbReference type="GO" id="GO:0015628">
    <property type="term" value="P:protein secretion by the type II secretion system"/>
    <property type="evidence" value="ECO:0007669"/>
    <property type="project" value="TreeGrafter"/>
</dbReference>
<dbReference type="InterPro" id="IPR019554">
    <property type="entry name" value="Soluble_ligand-bd"/>
</dbReference>
<gene>
    <name evidence="2" type="ORF">SAMN02745219_00136</name>
</gene>
<dbReference type="GO" id="GO:0015627">
    <property type="term" value="C:type II protein secretion system complex"/>
    <property type="evidence" value="ECO:0007669"/>
    <property type="project" value="TreeGrafter"/>
</dbReference>
<dbReference type="Pfam" id="PF10531">
    <property type="entry name" value="SLBB"/>
    <property type="match status" value="1"/>
</dbReference>
<dbReference type="InterPro" id="IPR010994">
    <property type="entry name" value="RuvA_2-like"/>
</dbReference>
<organism evidence="2 3">
    <name type="scientific">Desulfofundulus thermosubterraneus DSM 16057</name>
    <dbReference type="NCBI Taxonomy" id="1121432"/>
    <lineage>
        <taxon>Bacteria</taxon>
        <taxon>Bacillati</taxon>
        <taxon>Bacillota</taxon>
        <taxon>Clostridia</taxon>
        <taxon>Eubacteriales</taxon>
        <taxon>Peptococcaceae</taxon>
        <taxon>Desulfofundulus</taxon>
    </lineage>
</organism>
<protein>
    <submittedName>
        <fullName evidence="2">Competence protein ComEA</fullName>
    </submittedName>
</protein>
<feature type="domain" description="Helix-hairpin-helix DNA-binding motif class 1" evidence="1">
    <location>
        <begin position="195"/>
        <end position="214"/>
    </location>
</feature>
<keyword evidence="3" id="KW-1185">Reference proteome</keyword>
<sequence>MFEVTRRHQLIILIVAAILVFGGGYRYALWQQRVDAKNKPALEQLKPPENLEKKELVVHVAGAVEKPGVYRLPSGARVQDAVQMAVARPEADLDMLNLAAPLADGQKLVVPVKQPGLTGGAVPLQNMPGSGPVNATLRDNPFAQPHGKSPTGSGSLVNINTADQKELETLPGIGPSLAQRIIQYRETNGPFKVPEDIKNVSGIGDKRFEQLKDYITVY</sequence>
<name>A0A1M6AGC1_9FIRM</name>
<evidence type="ECO:0000259" key="1">
    <source>
        <dbReference type="SMART" id="SM00278"/>
    </source>
</evidence>
<dbReference type="Pfam" id="PF12836">
    <property type="entry name" value="HHH_3"/>
    <property type="match status" value="1"/>
</dbReference>
<dbReference type="InterPro" id="IPR004509">
    <property type="entry name" value="Competence_ComEA_HhH"/>
</dbReference>
<evidence type="ECO:0000313" key="3">
    <source>
        <dbReference type="Proteomes" id="UP000184529"/>
    </source>
</evidence>
<dbReference type="Gene3D" id="3.10.560.10">
    <property type="entry name" value="Outer membrane lipoprotein wza domain like"/>
    <property type="match status" value="1"/>
</dbReference>
<dbReference type="SUPFAM" id="SSF47781">
    <property type="entry name" value="RuvA domain 2-like"/>
    <property type="match status" value="1"/>
</dbReference>
<dbReference type="Proteomes" id="UP000184529">
    <property type="component" value="Unassembled WGS sequence"/>
</dbReference>
<dbReference type="OrthoDB" id="9790239at2"/>
<dbReference type="PANTHER" id="PTHR21180:SF32">
    <property type="entry name" value="ENDONUCLEASE_EXONUCLEASE_PHOSPHATASE FAMILY DOMAIN-CONTAINING PROTEIN 1"/>
    <property type="match status" value="1"/>
</dbReference>
<dbReference type="GO" id="GO:0003677">
    <property type="term" value="F:DNA binding"/>
    <property type="evidence" value="ECO:0007669"/>
    <property type="project" value="InterPro"/>
</dbReference>
<dbReference type="NCBIfam" id="TIGR00426">
    <property type="entry name" value="competence protein ComEA helix-hairpin-helix repeat region"/>
    <property type="match status" value="1"/>
</dbReference>
<dbReference type="InterPro" id="IPR051675">
    <property type="entry name" value="Endo/Exo/Phosphatase_dom_1"/>
</dbReference>
<accession>A0A1M6AGC1</accession>
<reference evidence="3" key="1">
    <citation type="submission" date="2016-11" db="EMBL/GenBank/DDBJ databases">
        <authorList>
            <person name="Varghese N."/>
            <person name="Submissions S."/>
        </authorList>
    </citation>
    <scope>NUCLEOTIDE SEQUENCE [LARGE SCALE GENOMIC DNA]</scope>
    <source>
        <strain evidence="3">DSM 16057</strain>
    </source>
</reference>
<dbReference type="GO" id="GO:0006281">
    <property type="term" value="P:DNA repair"/>
    <property type="evidence" value="ECO:0007669"/>
    <property type="project" value="InterPro"/>
</dbReference>